<dbReference type="RefSeq" id="WP_145934737.1">
    <property type="nucleotide sequence ID" value="NZ_BNAV01000002.1"/>
</dbReference>
<dbReference type="OrthoDB" id="2665189at2"/>
<gene>
    <name evidence="4" type="ORF">GCM10017566_22330</name>
</gene>
<dbReference type="InterPro" id="IPR036736">
    <property type="entry name" value="ACP-like_sf"/>
</dbReference>
<dbReference type="Pfam" id="PF00550">
    <property type="entry name" value="PP-binding"/>
    <property type="match status" value="1"/>
</dbReference>
<dbReference type="PROSITE" id="PS50075">
    <property type="entry name" value="CARRIER"/>
    <property type="match status" value="1"/>
</dbReference>
<dbReference type="InterPro" id="IPR009081">
    <property type="entry name" value="PP-bd_ACP"/>
</dbReference>
<protein>
    <recommendedName>
        <fullName evidence="3">Carrier domain-containing protein</fullName>
    </recommendedName>
</protein>
<name>A0A8H9IRB8_9PSEU</name>
<dbReference type="InterPro" id="IPR006162">
    <property type="entry name" value="Ppantetheine_attach_site"/>
</dbReference>
<sequence length="86" mass="9468">MDPVFVDLLRPFLPFLGDREITSETRLRDFGLDSMQSIELLFSLEDSFDVRLPEDVLTEETFKTAGSLWGATAAALDGARGAVGET</sequence>
<feature type="domain" description="Carrier" evidence="3">
    <location>
        <begin position="1"/>
        <end position="76"/>
    </location>
</feature>
<dbReference type="EMBL" id="BNAV01000002">
    <property type="protein sequence ID" value="GHF48545.1"/>
    <property type="molecule type" value="Genomic_DNA"/>
</dbReference>
<evidence type="ECO:0000313" key="5">
    <source>
        <dbReference type="Proteomes" id="UP000658656"/>
    </source>
</evidence>
<evidence type="ECO:0000259" key="3">
    <source>
        <dbReference type="PROSITE" id="PS50075"/>
    </source>
</evidence>
<evidence type="ECO:0000256" key="1">
    <source>
        <dbReference type="ARBA" id="ARBA00022450"/>
    </source>
</evidence>
<dbReference type="PROSITE" id="PS00012">
    <property type="entry name" value="PHOSPHOPANTETHEINE"/>
    <property type="match status" value="1"/>
</dbReference>
<comment type="caution">
    <text evidence="4">The sequence shown here is derived from an EMBL/GenBank/DDBJ whole genome shotgun (WGS) entry which is preliminary data.</text>
</comment>
<proteinExistence type="predicted"/>
<keyword evidence="2" id="KW-0597">Phosphoprotein</keyword>
<accession>A0A8H9IRB8</accession>
<dbReference type="Gene3D" id="1.10.1200.10">
    <property type="entry name" value="ACP-like"/>
    <property type="match status" value="1"/>
</dbReference>
<reference evidence="4" key="1">
    <citation type="journal article" date="2014" name="Int. J. Syst. Evol. Microbiol.">
        <title>Complete genome sequence of Corynebacterium casei LMG S-19264T (=DSM 44701T), isolated from a smear-ripened cheese.</title>
        <authorList>
            <consortium name="US DOE Joint Genome Institute (JGI-PGF)"/>
            <person name="Walter F."/>
            <person name="Albersmeier A."/>
            <person name="Kalinowski J."/>
            <person name="Ruckert C."/>
        </authorList>
    </citation>
    <scope>NUCLEOTIDE SEQUENCE</scope>
    <source>
        <strain evidence="4">CGMCC 4.7679</strain>
    </source>
</reference>
<dbReference type="SUPFAM" id="SSF47336">
    <property type="entry name" value="ACP-like"/>
    <property type="match status" value="1"/>
</dbReference>
<keyword evidence="5" id="KW-1185">Reference proteome</keyword>
<keyword evidence="1" id="KW-0596">Phosphopantetheine</keyword>
<reference evidence="4" key="2">
    <citation type="submission" date="2020-09" db="EMBL/GenBank/DDBJ databases">
        <authorList>
            <person name="Sun Q."/>
            <person name="Zhou Y."/>
        </authorList>
    </citation>
    <scope>NUCLEOTIDE SEQUENCE</scope>
    <source>
        <strain evidence="4">CGMCC 4.7679</strain>
    </source>
</reference>
<dbReference type="AlphaFoldDB" id="A0A8H9IRB8"/>
<dbReference type="Proteomes" id="UP000658656">
    <property type="component" value="Unassembled WGS sequence"/>
</dbReference>
<organism evidence="4 5">
    <name type="scientific">Amycolatopsis bartoniae</name>
    <dbReference type="NCBI Taxonomy" id="941986"/>
    <lineage>
        <taxon>Bacteria</taxon>
        <taxon>Bacillati</taxon>
        <taxon>Actinomycetota</taxon>
        <taxon>Actinomycetes</taxon>
        <taxon>Pseudonocardiales</taxon>
        <taxon>Pseudonocardiaceae</taxon>
        <taxon>Amycolatopsis</taxon>
    </lineage>
</organism>
<evidence type="ECO:0000313" key="4">
    <source>
        <dbReference type="EMBL" id="GHF48545.1"/>
    </source>
</evidence>
<evidence type="ECO:0000256" key="2">
    <source>
        <dbReference type="ARBA" id="ARBA00022553"/>
    </source>
</evidence>